<evidence type="ECO:0000256" key="9">
    <source>
        <dbReference type="ARBA" id="ARBA00022840"/>
    </source>
</evidence>
<feature type="domain" description="HPt" evidence="18">
    <location>
        <begin position="818"/>
        <end position="911"/>
    </location>
</feature>
<dbReference type="GO" id="GO:0000155">
    <property type="term" value="F:phosphorelay sensor kinase activity"/>
    <property type="evidence" value="ECO:0007669"/>
    <property type="project" value="InterPro"/>
</dbReference>
<dbReference type="SUPFAM" id="SSF47226">
    <property type="entry name" value="Histidine-containing phosphotransfer domain, HPT domain"/>
    <property type="match status" value="1"/>
</dbReference>
<dbReference type="InterPro" id="IPR004358">
    <property type="entry name" value="Sig_transdc_His_kin-like_C"/>
</dbReference>
<feature type="transmembrane region" description="Helical" evidence="14">
    <location>
        <begin position="163"/>
        <end position="185"/>
    </location>
</feature>
<dbReference type="SUPFAM" id="SSF47384">
    <property type="entry name" value="Homodimeric domain of signal transducing histidine kinase"/>
    <property type="match status" value="1"/>
</dbReference>
<evidence type="ECO:0000259" key="15">
    <source>
        <dbReference type="PROSITE" id="PS50109"/>
    </source>
</evidence>
<comment type="catalytic activity">
    <reaction evidence="1">
        <text>ATP + protein L-histidine = ADP + protein N-phospho-L-histidine.</text>
        <dbReference type="EC" id="2.7.13.3"/>
    </reaction>
</comment>
<dbReference type="Gene3D" id="1.20.120.160">
    <property type="entry name" value="HPT domain"/>
    <property type="match status" value="1"/>
</dbReference>
<dbReference type="STRING" id="1121409.SAMN02745124_01142"/>
<evidence type="ECO:0000256" key="10">
    <source>
        <dbReference type="ARBA" id="ARBA00022989"/>
    </source>
</evidence>
<dbReference type="InterPro" id="IPR001789">
    <property type="entry name" value="Sig_transdc_resp-reg_receiver"/>
</dbReference>
<dbReference type="EMBL" id="FQXS01000005">
    <property type="protein sequence ID" value="SHH62074.1"/>
    <property type="molecule type" value="Genomic_DNA"/>
</dbReference>
<dbReference type="InterPro" id="IPR003594">
    <property type="entry name" value="HATPase_dom"/>
</dbReference>
<dbReference type="PROSITE" id="PS50110">
    <property type="entry name" value="RESPONSE_REGULATORY"/>
    <property type="match status" value="2"/>
</dbReference>
<keyword evidence="11 14" id="KW-0472">Membrane</keyword>
<dbReference type="Gene3D" id="1.10.287.130">
    <property type="match status" value="1"/>
</dbReference>
<dbReference type="SUPFAM" id="SSF158472">
    <property type="entry name" value="HAMP domain-like"/>
    <property type="match status" value="1"/>
</dbReference>
<dbReference type="PROSITE" id="PS50894">
    <property type="entry name" value="HPT"/>
    <property type="match status" value="1"/>
</dbReference>
<accession>A0A1M5UGD6</accession>
<keyword evidence="8 19" id="KW-0418">Kinase</keyword>
<dbReference type="CDD" id="cd00156">
    <property type="entry name" value="REC"/>
    <property type="match status" value="1"/>
</dbReference>
<dbReference type="OrthoDB" id="5378360at2"/>
<dbReference type="InterPro" id="IPR036641">
    <property type="entry name" value="HPT_dom_sf"/>
</dbReference>
<keyword evidence="9" id="KW-0067">ATP-binding</keyword>
<dbReference type="Gene3D" id="6.10.340.10">
    <property type="match status" value="1"/>
</dbReference>
<dbReference type="Proteomes" id="UP000184139">
    <property type="component" value="Unassembled WGS sequence"/>
</dbReference>
<dbReference type="Gene3D" id="3.40.50.2300">
    <property type="match status" value="2"/>
</dbReference>
<dbReference type="InterPro" id="IPR003661">
    <property type="entry name" value="HisK_dim/P_dom"/>
</dbReference>
<protein>
    <recommendedName>
        <fullName evidence="3">histidine kinase</fullName>
        <ecNumber evidence="3">2.7.13.3</ecNumber>
    </recommendedName>
</protein>
<dbReference type="Pfam" id="PF02518">
    <property type="entry name" value="HATPase_c"/>
    <property type="match status" value="1"/>
</dbReference>
<dbReference type="PANTHER" id="PTHR45339">
    <property type="entry name" value="HYBRID SIGNAL TRANSDUCTION HISTIDINE KINASE J"/>
    <property type="match status" value="1"/>
</dbReference>
<dbReference type="RefSeq" id="WP_073374124.1">
    <property type="nucleotide sequence ID" value="NZ_FQXS01000005.1"/>
</dbReference>
<dbReference type="InterPro" id="IPR036097">
    <property type="entry name" value="HisK_dim/P_sf"/>
</dbReference>
<evidence type="ECO:0000256" key="7">
    <source>
        <dbReference type="ARBA" id="ARBA00022741"/>
    </source>
</evidence>
<evidence type="ECO:0000256" key="11">
    <source>
        <dbReference type="ARBA" id="ARBA00023136"/>
    </source>
</evidence>
<evidence type="ECO:0000256" key="14">
    <source>
        <dbReference type="SAM" id="Phobius"/>
    </source>
</evidence>
<feature type="domain" description="Response regulatory" evidence="16">
    <location>
        <begin position="660"/>
        <end position="779"/>
    </location>
</feature>
<dbReference type="FunFam" id="3.30.565.10:FF:000010">
    <property type="entry name" value="Sensor histidine kinase RcsC"/>
    <property type="match status" value="1"/>
</dbReference>
<feature type="modified residue" description="4-aspartylphosphate" evidence="13">
    <location>
        <position position="575"/>
    </location>
</feature>
<evidence type="ECO:0000259" key="16">
    <source>
        <dbReference type="PROSITE" id="PS50110"/>
    </source>
</evidence>
<dbReference type="Pfam" id="PF00512">
    <property type="entry name" value="HisKA"/>
    <property type="match status" value="1"/>
</dbReference>
<dbReference type="SUPFAM" id="SSF52172">
    <property type="entry name" value="CheY-like"/>
    <property type="match status" value="2"/>
</dbReference>
<feature type="transmembrane region" description="Helical" evidence="14">
    <location>
        <begin position="15"/>
        <end position="37"/>
    </location>
</feature>
<feature type="domain" description="HAMP" evidence="17">
    <location>
        <begin position="190"/>
        <end position="243"/>
    </location>
</feature>
<keyword evidence="10 14" id="KW-1133">Transmembrane helix</keyword>
<comment type="subcellular location">
    <subcellularLocation>
        <location evidence="2">Membrane</location>
    </subcellularLocation>
</comment>
<dbReference type="InterPro" id="IPR008207">
    <property type="entry name" value="Sig_transdc_His_kin_Hpt_dom"/>
</dbReference>
<feature type="modified residue" description="4-aspartylphosphate" evidence="13">
    <location>
        <position position="709"/>
    </location>
</feature>
<dbReference type="SUPFAM" id="SSF55874">
    <property type="entry name" value="ATPase domain of HSP90 chaperone/DNA topoisomerase II/histidine kinase"/>
    <property type="match status" value="1"/>
</dbReference>
<dbReference type="CDD" id="cd17546">
    <property type="entry name" value="REC_hyHK_CKI1_RcsC-like"/>
    <property type="match status" value="1"/>
</dbReference>
<dbReference type="SMART" id="SM00388">
    <property type="entry name" value="HisKA"/>
    <property type="match status" value="1"/>
</dbReference>
<evidence type="ECO:0000259" key="18">
    <source>
        <dbReference type="PROSITE" id="PS50894"/>
    </source>
</evidence>
<evidence type="ECO:0000256" key="5">
    <source>
        <dbReference type="ARBA" id="ARBA00022679"/>
    </source>
</evidence>
<dbReference type="PRINTS" id="PR00344">
    <property type="entry name" value="BCTRLSENSOR"/>
</dbReference>
<evidence type="ECO:0000256" key="6">
    <source>
        <dbReference type="ARBA" id="ARBA00022692"/>
    </source>
</evidence>
<proteinExistence type="predicted"/>
<dbReference type="CDD" id="cd16922">
    <property type="entry name" value="HATPase_EvgS-ArcB-TorS-like"/>
    <property type="match status" value="1"/>
</dbReference>
<name>A0A1M5UGD6_9BACT</name>
<feature type="domain" description="Response regulatory" evidence="16">
    <location>
        <begin position="521"/>
        <end position="640"/>
    </location>
</feature>
<dbReference type="PANTHER" id="PTHR45339:SF5">
    <property type="entry name" value="HISTIDINE KINASE"/>
    <property type="match status" value="1"/>
</dbReference>
<evidence type="ECO:0000256" key="8">
    <source>
        <dbReference type="ARBA" id="ARBA00022777"/>
    </source>
</evidence>
<dbReference type="AlphaFoldDB" id="A0A1M5UGD6"/>
<dbReference type="PROSITE" id="PS50885">
    <property type="entry name" value="HAMP"/>
    <property type="match status" value="1"/>
</dbReference>
<evidence type="ECO:0000256" key="2">
    <source>
        <dbReference type="ARBA" id="ARBA00004370"/>
    </source>
</evidence>
<dbReference type="Pfam" id="PF01627">
    <property type="entry name" value="Hpt"/>
    <property type="match status" value="1"/>
</dbReference>
<dbReference type="InterPro" id="IPR003660">
    <property type="entry name" value="HAMP_dom"/>
</dbReference>
<evidence type="ECO:0000256" key="12">
    <source>
        <dbReference type="PROSITE-ProRule" id="PRU00110"/>
    </source>
</evidence>
<evidence type="ECO:0000259" key="17">
    <source>
        <dbReference type="PROSITE" id="PS50885"/>
    </source>
</evidence>
<dbReference type="FunFam" id="1.10.287.130:FF:000004">
    <property type="entry name" value="Ethylene receptor 1"/>
    <property type="match status" value="1"/>
</dbReference>
<dbReference type="Pfam" id="PF00072">
    <property type="entry name" value="Response_reg"/>
    <property type="match status" value="2"/>
</dbReference>
<keyword evidence="5" id="KW-0808">Transferase</keyword>
<dbReference type="GO" id="GO:0005524">
    <property type="term" value="F:ATP binding"/>
    <property type="evidence" value="ECO:0007669"/>
    <property type="project" value="UniProtKB-KW"/>
</dbReference>
<dbReference type="InterPro" id="IPR036890">
    <property type="entry name" value="HATPase_C_sf"/>
</dbReference>
<dbReference type="SMART" id="SM00304">
    <property type="entry name" value="HAMP"/>
    <property type="match status" value="1"/>
</dbReference>
<dbReference type="Gene3D" id="3.30.565.10">
    <property type="entry name" value="Histidine kinase-like ATPase, C-terminal domain"/>
    <property type="match status" value="1"/>
</dbReference>
<dbReference type="EC" id="2.7.13.3" evidence="3"/>
<gene>
    <name evidence="19" type="ORF">SAMN02745124_01142</name>
</gene>
<keyword evidence="7" id="KW-0547">Nucleotide-binding</keyword>
<evidence type="ECO:0000313" key="19">
    <source>
        <dbReference type="EMBL" id="SHH62074.1"/>
    </source>
</evidence>
<reference evidence="19 20" key="1">
    <citation type="submission" date="2016-11" db="EMBL/GenBank/DDBJ databases">
        <authorList>
            <person name="Jaros S."/>
            <person name="Januszkiewicz K."/>
            <person name="Wedrychowicz H."/>
        </authorList>
    </citation>
    <scope>NUCLEOTIDE SEQUENCE [LARGE SCALE GENOMIC DNA]</scope>
    <source>
        <strain evidence="19 20">DSM 9705</strain>
    </source>
</reference>
<evidence type="ECO:0000256" key="1">
    <source>
        <dbReference type="ARBA" id="ARBA00000085"/>
    </source>
</evidence>
<evidence type="ECO:0000256" key="3">
    <source>
        <dbReference type="ARBA" id="ARBA00012438"/>
    </source>
</evidence>
<keyword evidence="4 13" id="KW-0597">Phosphoprotein</keyword>
<dbReference type="GO" id="GO:0005886">
    <property type="term" value="C:plasma membrane"/>
    <property type="evidence" value="ECO:0007669"/>
    <property type="project" value="UniProtKB-SubCell"/>
</dbReference>
<keyword evidence="6 14" id="KW-0812">Transmembrane</keyword>
<dbReference type="InterPro" id="IPR005467">
    <property type="entry name" value="His_kinase_dom"/>
</dbReference>
<sequence length="919" mass="101166">MKSTFLNDVPIQRKMTLLSLASTGTALILFLALTVFFQIRILQGAMADHLEVLAEAVSRVGPDQPDLQTWNHAGDLLAALEVDEDIEVAAIFDQDQAVAAAFSRNSQRLGELPPTEELAGQGARLTRADGVFKLHIYHPVIRDGEQVAGIVLVASMRRVQRQVILTALMMAGGVGLFLVITHFAARRLQHSITEPVSRLAVTARRIAELGDYSVRVERAGRDEIGGLIEHFNSMLDAIQVRDSELHQHRHNLELIVEERTEELRRRRDEALAASQAKTEFLANMSHEIRTPMNGVIGVLSLLNDAPLTGEYRRLLETAERSADALMHIINDILDFSKIDAGMVEFESISFDVCELIEEVASLYVDAVGNTTIDLICYVPPEIVCSVEGDPTRLRQVLTNLVSNAVKFTQQGQVFLRVESIELVDQKQLLRFVVSDTGIGIPDHLMPRLFEKFTQADGSITRHFGGTGLGLSVCKQLVELQGGDIGVSSREGEGAKFWFVLQFKTSGESFRQKMQAELSGLRILIVDDNASSRMVFESYLKAAGAQVSSCASGQEVLTRFFQDSVGAAVPDAVLIDRQLADINGADLARMIKNHCPKNMPRLVAIVSGAVNGEQIRQEGFQAVVHQPVRRCQLLDAISGCGVAKRTEGVTEQAVRACLAGSVLLVDDEPINQKVAKAILERFGLMVRTASHGKEAIELARQFDFDVILMDIQMPEMSGYEATEFIRAGELESQRRRSRIIAMTANAMNSTKIRCLQSGMDDFISKPIKPDMLAERLRPWLPGGFKDGEVGVDSDGRPPVESQVDTVWDRWQALQLADGDEDLLAELITLFLQRRQLLLDRIGAAIEAGDPALLDDAAHAFKGAVNHFCAEQVRRRALALESKGKNGDLDGAAEIFQELAAESERLANHLDHRPEAVSARS</sequence>
<dbReference type="Pfam" id="PF00672">
    <property type="entry name" value="HAMP"/>
    <property type="match status" value="1"/>
</dbReference>
<dbReference type="SMART" id="SM00387">
    <property type="entry name" value="HATPase_c"/>
    <property type="match status" value="1"/>
</dbReference>
<keyword evidence="20" id="KW-1185">Reference proteome</keyword>
<feature type="modified residue" description="Phosphohistidine" evidence="12">
    <location>
        <position position="857"/>
    </location>
</feature>
<dbReference type="CDD" id="cd00082">
    <property type="entry name" value="HisKA"/>
    <property type="match status" value="1"/>
</dbReference>
<dbReference type="CDD" id="cd06225">
    <property type="entry name" value="HAMP"/>
    <property type="match status" value="1"/>
</dbReference>
<dbReference type="SMART" id="SM00448">
    <property type="entry name" value="REC"/>
    <property type="match status" value="2"/>
</dbReference>
<evidence type="ECO:0000256" key="4">
    <source>
        <dbReference type="ARBA" id="ARBA00022553"/>
    </source>
</evidence>
<evidence type="ECO:0000313" key="20">
    <source>
        <dbReference type="Proteomes" id="UP000184139"/>
    </source>
</evidence>
<feature type="domain" description="Histidine kinase" evidence="15">
    <location>
        <begin position="283"/>
        <end position="504"/>
    </location>
</feature>
<dbReference type="InterPro" id="IPR011006">
    <property type="entry name" value="CheY-like_superfamily"/>
</dbReference>
<evidence type="ECO:0000256" key="13">
    <source>
        <dbReference type="PROSITE-ProRule" id="PRU00169"/>
    </source>
</evidence>
<dbReference type="PROSITE" id="PS50109">
    <property type="entry name" value="HIS_KIN"/>
    <property type="match status" value="1"/>
</dbReference>
<organism evidence="19 20">
    <name type="scientific">Desulfofustis glycolicus DSM 9705</name>
    <dbReference type="NCBI Taxonomy" id="1121409"/>
    <lineage>
        <taxon>Bacteria</taxon>
        <taxon>Pseudomonadati</taxon>
        <taxon>Thermodesulfobacteriota</taxon>
        <taxon>Desulfobulbia</taxon>
        <taxon>Desulfobulbales</taxon>
        <taxon>Desulfocapsaceae</taxon>
        <taxon>Desulfofustis</taxon>
    </lineage>
</organism>